<dbReference type="STRING" id="929556.Solca_0579"/>
<feature type="transmembrane region" description="Helical" evidence="1">
    <location>
        <begin position="90"/>
        <end position="109"/>
    </location>
</feature>
<feature type="transmembrane region" description="Helical" evidence="1">
    <location>
        <begin position="129"/>
        <end position="148"/>
    </location>
</feature>
<dbReference type="EMBL" id="CP003349">
    <property type="protein sequence ID" value="AFD05709.1"/>
    <property type="molecule type" value="Genomic_DNA"/>
</dbReference>
<dbReference type="RefSeq" id="WP_014678937.1">
    <property type="nucleotide sequence ID" value="NC_017770.1"/>
</dbReference>
<dbReference type="PANTHER" id="PTHR36974:SF1">
    <property type="entry name" value="DOXX FAMILY MEMBRANE PROTEIN"/>
    <property type="match status" value="1"/>
</dbReference>
<keyword evidence="1" id="KW-0812">Transmembrane</keyword>
<dbReference type="eggNOG" id="COG4270">
    <property type="taxonomic scope" value="Bacteria"/>
</dbReference>
<dbReference type="PANTHER" id="PTHR36974">
    <property type="entry name" value="MEMBRANE PROTEIN-RELATED"/>
    <property type="match status" value="1"/>
</dbReference>
<keyword evidence="3" id="KW-1185">Reference proteome</keyword>
<dbReference type="KEGG" id="scn:Solca_0579"/>
<keyword evidence="1" id="KW-1133">Transmembrane helix</keyword>
<accession>H8KP72</accession>
<protein>
    <submittedName>
        <fullName evidence="2">Putative membrane protein</fullName>
    </submittedName>
</protein>
<feature type="transmembrane region" description="Helical" evidence="1">
    <location>
        <begin position="67"/>
        <end position="84"/>
    </location>
</feature>
<evidence type="ECO:0000313" key="2">
    <source>
        <dbReference type="EMBL" id="AFD05709.1"/>
    </source>
</evidence>
<dbReference type="OrthoDB" id="673526at2"/>
<dbReference type="Proteomes" id="UP000007590">
    <property type="component" value="Chromosome"/>
</dbReference>
<proteinExistence type="predicted"/>
<evidence type="ECO:0000256" key="1">
    <source>
        <dbReference type="SAM" id="Phobius"/>
    </source>
</evidence>
<organism evidence="2 3">
    <name type="scientific">Solitalea canadensis (strain ATCC 29591 / DSM 3403 / JCM 21819 / LMG 8368 / NBRC 15130 / NCIMB 12057 / USAM 9D)</name>
    <name type="common">Flexibacter canadensis</name>
    <dbReference type="NCBI Taxonomy" id="929556"/>
    <lineage>
        <taxon>Bacteria</taxon>
        <taxon>Pseudomonadati</taxon>
        <taxon>Bacteroidota</taxon>
        <taxon>Sphingobacteriia</taxon>
        <taxon>Sphingobacteriales</taxon>
        <taxon>Sphingobacteriaceae</taxon>
        <taxon>Solitalea</taxon>
    </lineage>
</organism>
<name>H8KP72_SOLCM</name>
<evidence type="ECO:0000313" key="3">
    <source>
        <dbReference type="Proteomes" id="UP000007590"/>
    </source>
</evidence>
<dbReference type="AlphaFoldDB" id="H8KP72"/>
<sequence>MKPLIVLLAIFCLALVGTRVVGPDWNPTFAGNLAMAVMLMFTALGHFKFADGMALMVPEFMPFKRELVLGTGIIEIIAAIGLLIPAYRSLTALLLIIFFIVLLSANINAAVKHIDYEKATTTGQGTSYLWFRIPLQILFIGWVYYFGIN</sequence>
<dbReference type="HOGENOM" id="CLU_128738_4_1_10"/>
<keyword evidence="1" id="KW-0472">Membrane</keyword>
<gene>
    <name evidence="2" type="ordered locus">Solca_0579</name>
</gene>
<feature type="transmembrane region" description="Helical" evidence="1">
    <location>
        <begin position="29"/>
        <end position="47"/>
    </location>
</feature>
<reference evidence="2" key="1">
    <citation type="submission" date="2012-02" db="EMBL/GenBank/DDBJ databases">
        <title>The complete genome of Solitalea canadensis DSM 3403.</title>
        <authorList>
            <consortium name="US DOE Joint Genome Institute (JGI-PGF)"/>
            <person name="Lucas S."/>
            <person name="Copeland A."/>
            <person name="Lapidus A."/>
            <person name="Glavina del Rio T."/>
            <person name="Dalin E."/>
            <person name="Tice H."/>
            <person name="Bruce D."/>
            <person name="Goodwin L."/>
            <person name="Pitluck S."/>
            <person name="Peters L."/>
            <person name="Ovchinnikova G."/>
            <person name="Lu M."/>
            <person name="Kyrpides N."/>
            <person name="Mavromatis K."/>
            <person name="Ivanova N."/>
            <person name="Brettin T."/>
            <person name="Detter J.C."/>
            <person name="Han C."/>
            <person name="Larimer F."/>
            <person name="Land M."/>
            <person name="Hauser L."/>
            <person name="Markowitz V."/>
            <person name="Cheng J.-F."/>
            <person name="Hugenholtz P."/>
            <person name="Woyke T."/>
            <person name="Wu D."/>
            <person name="Spring S."/>
            <person name="Schroeder M."/>
            <person name="Kopitz M."/>
            <person name="Brambilla E."/>
            <person name="Klenk H.-P."/>
            <person name="Eisen J.A."/>
        </authorList>
    </citation>
    <scope>NUCLEOTIDE SEQUENCE</scope>
    <source>
        <strain evidence="2">DSM 3403</strain>
    </source>
</reference>